<gene>
    <name evidence="2" type="ORF">PANT_20d00009</name>
</gene>
<organism evidence="2 3">
    <name type="scientific">Pseudozyma antarctica (strain T-34)</name>
    <name type="common">Yeast</name>
    <name type="synonym">Candida antarctica</name>
    <dbReference type="NCBI Taxonomy" id="1151754"/>
    <lineage>
        <taxon>Eukaryota</taxon>
        <taxon>Fungi</taxon>
        <taxon>Dikarya</taxon>
        <taxon>Basidiomycota</taxon>
        <taxon>Ustilaginomycotina</taxon>
        <taxon>Ustilaginomycetes</taxon>
        <taxon>Ustilaginales</taxon>
        <taxon>Ustilaginaceae</taxon>
        <taxon>Moesziomyces</taxon>
    </lineage>
</organism>
<dbReference type="PANTHER" id="PTHR21562">
    <property type="entry name" value="NOTUM-RELATED"/>
    <property type="match status" value="1"/>
</dbReference>
<accession>M9M693</accession>
<evidence type="ECO:0000256" key="1">
    <source>
        <dbReference type="SAM" id="MobiDB-lite"/>
    </source>
</evidence>
<sequence length="599" mass="63463">MRIPALTASVLLAELTGTAKPPAHVKTGTEALSDGIVYPDTHIAPAFLPLSGDAAINAYIPSSKPYVAHIEPRYVSGFVAPSGYTYSWVVDGYRLAIDTVGNKNYLTRTTISKDASSTTQAHVNACTQFCEKTPTCAMASVIRFNNFSEGNVVCAVYSATAPKSDAIYTTGPFNGPGQVSASYTFNRKAGKVPGTFTPTVTSSAVTTSSTRSVTTSSGFTTIRTSSSTSPTVASSSTTPAAATTSSTTSTPTSASSTSTTSSSTSSSTGTSTTSSAGAAATATTNTTTAPVYDQWVWVDVPGTQCADGSATGFALNLHAGATELVISYQQGGSCYDYNSCYVQKTAYNIDSGFSNATFWAQNQPNTLKWWFPFARDNQWNPWQKANYAWIPYCTGDWHAGDNTVLYPGAASATNHKGWSNAKLDMAKIKQMVPAPSRVLLAGSSAGAFGAILQYQNAQNIFSGTRVDLLADSGETPKSALARPSQNIQPPRCPTCDDASFDSYIVGLAKANTGSRFASMSWSNDTTIPVNQGVSYDDFSAEVVRLFKQQNAETSNSRNFMVQGSGHMLLWTTQYNAADGYTQATFLNKFKTDDPGWSSH</sequence>
<protein>
    <submittedName>
        <fullName evidence="2">Uncharacterized protein</fullName>
    </submittedName>
</protein>
<dbReference type="EMBL" id="DF196786">
    <property type="protein sequence ID" value="GAC76225.1"/>
    <property type="molecule type" value="Genomic_DNA"/>
</dbReference>
<reference evidence="3" key="1">
    <citation type="journal article" date="2013" name="Genome Announc.">
        <title>Genome sequence of the basidiomycetous yeast Pseudozyma antarctica T-34, a producer of the glycolipid biosurfactants mannosylerythritol lipids.</title>
        <authorList>
            <person name="Morita T."/>
            <person name="Koike H."/>
            <person name="Koyama Y."/>
            <person name="Hagiwara H."/>
            <person name="Ito E."/>
            <person name="Fukuoka T."/>
            <person name="Imura T."/>
            <person name="Machida M."/>
            <person name="Kitamoto D."/>
        </authorList>
    </citation>
    <scope>NUCLEOTIDE SEQUENCE [LARGE SCALE GENOMIC DNA]</scope>
    <source>
        <strain evidence="3">T-34</strain>
    </source>
</reference>
<dbReference type="AlphaFoldDB" id="M9M693"/>
<feature type="region of interest" description="Disordered" evidence="1">
    <location>
        <begin position="215"/>
        <end position="279"/>
    </location>
</feature>
<evidence type="ECO:0000313" key="2">
    <source>
        <dbReference type="EMBL" id="GAC76225.1"/>
    </source>
</evidence>
<dbReference type="Pfam" id="PF03283">
    <property type="entry name" value="PAE"/>
    <property type="match status" value="1"/>
</dbReference>
<dbReference type="STRING" id="1151754.M9M693"/>
<dbReference type="ESTHER" id="psea3-m9m693">
    <property type="family name" value="Pectinacetylesterase-Notum"/>
</dbReference>
<dbReference type="PANTHER" id="PTHR21562:SF83">
    <property type="entry name" value="PECTIN ACETYLESTERASE 4"/>
    <property type="match status" value="1"/>
</dbReference>
<proteinExistence type="predicted"/>
<evidence type="ECO:0000313" key="3">
    <source>
        <dbReference type="Proteomes" id="UP000011976"/>
    </source>
</evidence>
<dbReference type="Proteomes" id="UP000011976">
    <property type="component" value="Unassembled WGS sequence"/>
</dbReference>
<name>M9M693_PSEA3</name>
<dbReference type="GO" id="GO:0016787">
    <property type="term" value="F:hydrolase activity"/>
    <property type="evidence" value="ECO:0007669"/>
    <property type="project" value="InterPro"/>
</dbReference>
<dbReference type="OrthoDB" id="2015280at2759"/>
<dbReference type="InterPro" id="IPR004963">
    <property type="entry name" value="PAE/NOTUM"/>
</dbReference>